<evidence type="ECO:0000256" key="3">
    <source>
        <dbReference type="ARBA" id="ARBA00023274"/>
    </source>
</evidence>
<evidence type="ECO:0000313" key="8">
    <source>
        <dbReference type="Proteomes" id="UP000198870"/>
    </source>
</evidence>
<dbReference type="InterPro" id="IPR044957">
    <property type="entry name" value="Ribosomal_bL32_bact"/>
</dbReference>
<feature type="compositionally biased region" description="Basic residues" evidence="6">
    <location>
        <begin position="1"/>
        <end position="19"/>
    </location>
</feature>
<keyword evidence="3 5" id="KW-0687">Ribonucleoprotein</keyword>
<dbReference type="NCBIfam" id="TIGR01031">
    <property type="entry name" value="rpmF_bact"/>
    <property type="match status" value="1"/>
</dbReference>
<evidence type="ECO:0000256" key="1">
    <source>
        <dbReference type="ARBA" id="ARBA00008560"/>
    </source>
</evidence>
<dbReference type="Proteomes" id="UP000198870">
    <property type="component" value="Unassembled WGS sequence"/>
</dbReference>
<dbReference type="PANTHER" id="PTHR35534">
    <property type="entry name" value="50S RIBOSOMAL PROTEIN L32"/>
    <property type="match status" value="1"/>
</dbReference>
<dbReference type="GO" id="GO:0003735">
    <property type="term" value="F:structural constituent of ribosome"/>
    <property type="evidence" value="ECO:0007669"/>
    <property type="project" value="InterPro"/>
</dbReference>
<dbReference type="InterPro" id="IPR011332">
    <property type="entry name" value="Ribosomal_zn-bd"/>
</dbReference>
<organism evidence="7 8">
    <name type="scientific">Desulfoluna spongiiphila</name>
    <dbReference type="NCBI Taxonomy" id="419481"/>
    <lineage>
        <taxon>Bacteria</taxon>
        <taxon>Pseudomonadati</taxon>
        <taxon>Thermodesulfobacteriota</taxon>
        <taxon>Desulfobacteria</taxon>
        <taxon>Desulfobacterales</taxon>
        <taxon>Desulfolunaceae</taxon>
        <taxon>Desulfoluna</taxon>
    </lineage>
</organism>
<keyword evidence="8" id="KW-1185">Reference proteome</keyword>
<feature type="region of interest" description="Disordered" evidence="6">
    <location>
        <begin position="1"/>
        <end position="22"/>
    </location>
</feature>
<accession>A0A1G5GQY6</accession>
<dbReference type="OrthoDB" id="9801927at2"/>
<evidence type="ECO:0000256" key="2">
    <source>
        <dbReference type="ARBA" id="ARBA00022980"/>
    </source>
</evidence>
<dbReference type="InterPro" id="IPR002677">
    <property type="entry name" value="Ribosomal_bL32"/>
</dbReference>
<reference evidence="7 8" key="1">
    <citation type="submission" date="2016-10" db="EMBL/GenBank/DDBJ databases">
        <authorList>
            <person name="de Groot N.N."/>
        </authorList>
    </citation>
    <scope>NUCLEOTIDE SEQUENCE [LARGE SCALE GENOMIC DNA]</scope>
    <source>
        <strain evidence="7 8">AA1</strain>
    </source>
</reference>
<dbReference type="GO" id="GO:0006412">
    <property type="term" value="P:translation"/>
    <property type="evidence" value="ECO:0007669"/>
    <property type="project" value="UniProtKB-UniRule"/>
</dbReference>
<dbReference type="Pfam" id="PF01783">
    <property type="entry name" value="Ribosomal_L32p"/>
    <property type="match status" value="1"/>
</dbReference>
<dbReference type="PANTHER" id="PTHR35534:SF1">
    <property type="entry name" value="LARGE RIBOSOMAL SUBUNIT PROTEIN BL32"/>
    <property type="match status" value="1"/>
</dbReference>
<gene>
    <name evidence="5" type="primary">rpmF</name>
    <name evidence="7" type="ORF">SAMN05216233_11167</name>
</gene>
<keyword evidence="2 5" id="KW-0689">Ribosomal protein</keyword>
<dbReference type="GO" id="GO:0015934">
    <property type="term" value="C:large ribosomal subunit"/>
    <property type="evidence" value="ECO:0007669"/>
    <property type="project" value="InterPro"/>
</dbReference>
<dbReference type="EMBL" id="FMUX01000011">
    <property type="protein sequence ID" value="SCY53749.1"/>
    <property type="molecule type" value="Genomic_DNA"/>
</dbReference>
<protein>
    <recommendedName>
        <fullName evidence="4 5">Large ribosomal subunit protein bL32</fullName>
    </recommendedName>
</protein>
<dbReference type="STRING" id="419481.SAMN05216233_11167"/>
<evidence type="ECO:0000256" key="4">
    <source>
        <dbReference type="ARBA" id="ARBA00035178"/>
    </source>
</evidence>
<comment type="similarity">
    <text evidence="1 5">Belongs to the bacterial ribosomal protein bL32 family.</text>
</comment>
<dbReference type="AlphaFoldDB" id="A0A1G5GQY6"/>
<dbReference type="HAMAP" id="MF_00340">
    <property type="entry name" value="Ribosomal_bL32"/>
    <property type="match status" value="1"/>
</dbReference>
<dbReference type="SUPFAM" id="SSF57829">
    <property type="entry name" value="Zn-binding ribosomal proteins"/>
    <property type="match status" value="1"/>
</dbReference>
<evidence type="ECO:0000313" key="7">
    <source>
        <dbReference type="EMBL" id="SCY53749.1"/>
    </source>
</evidence>
<proteinExistence type="inferred from homology"/>
<name>A0A1G5GQY6_9BACT</name>
<sequence length="60" mass="6734">MAVPKHKTSKSKARKRRTHYKTEAPNVSVCPECGEPKMMHQACPDCGTYKGRSVLAEDEE</sequence>
<evidence type="ECO:0000256" key="5">
    <source>
        <dbReference type="HAMAP-Rule" id="MF_00340"/>
    </source>
</evidence>
<evidence type="ECO:0000256" key="6">
    <source>
        <dbReference type="SAM" id="MobiDB-lite"/>
    </source>
</evidence>
<dbReference type="RefSeq" id="WP_092211579.1">
    <property type="nucleotide sequence ID" value="NZ_FMUX01000011.1"/>
</dbReference>